<dbReference type="InterPro" id="IPR018488">
    <property type="entry name" value="cNMP-bd_CS"/>
</dbReference>
<dbReference type="PANTHER" id="PTHR11635">
    <property type="entry name" value="CAMP-DEPENDENT PROTEIN KINASE REGULATORY CHAIN"/>
    <property type="match status" value="1"/>
</dbReference>
<name>A0A370BYJ7_ASPNG</name>
<dbReference type="GO" id="GO:0005952">
    <property type="term" value="C:cAMP-dependent protein kinase complex"/>
    <property type="evidence" value="ECO:0007669"/>
    <property type="project" value="InterPro"/>
</dbReference>
<dbReference type="AlphaFoldDB" id="A0A370BYJ7"/>
<dbReference type="GO" id="GO:0030552">
    <property type="term" value="F:cAMP binding"/>
    <property type="evidence" value="ECO:0007669"/>
    <property type="project" value="TreeGrafter"/>
</dbReference>
<evidence type="ECO:0000313" key="4">
    <source>
        <dbReference type="Proteomes" id="UP000253845"/>
    </source>
</evidence>
<dbReference type="InterPro" id="IPR014710">
    <property type="entry name" value="RmlC-like_jellyroll"/>
</dbReference>
<dbReference type="CDD" id="cd00038">
    <property type="entry name" value="CAP_ED"/>
    <property type="match status" value="2"/>
</dbReference>
<organism evidence="3 4">
    <name type="scientific">Aspergillus niger ATCC 13496</name>
    <dbReference type="NCBI Taxonomy" id="1353008"/>
    <lineage>
        <taxon>Eukaryota</taxon>
        <taxon>Fungi</taxon>
        <taxon>Dikarya</taxon>
        <taxon>Ascomycota</taxon>
        <taxon>Pezizomycotina</taxon>
        <taxon>Eurotiomycetes</taxon>
        <taxon>Eurotiomycetidae</taxon>
        <taxon>Eurotiales</taxon>
        <taxon>Aspergillaceae</taxon>
        <taxon>Aspergillus</taxon>
        <taxon>Aspergillus subgen. Circumdati</taxon>
    </lineage>
</organism>
<sequence>MFRDDYSRRRIKFMPGRIEAEHCSHVSGSPTLAPEGHPEVSVPLSFQDPFTLCPRASTLPGSGDDMPPSTDTSHYPLPRRNSVSAESFVPGQQSLPSTSFDMTEEQAHRLVRAVKEVFLFSALDKEQYAQLLSAFVGKAVPIKGTNVITQGDIGDNFYIVEKGSFDIYITLASTPQPTTPSIGTKHGSAHPGDFFGELALLYNAPRAATIISTEPDCHLWAIDGVSFRRIMAESAFARRRVHTSFLERVPLLAGLSGRQRSRIAEALQTRRYCAGDTIILQGDLGSDFFLLVSGEARAYKVGFVGSVKTYTSGGWFGERAFRKNAPRAASIMAITDVVVAVLDRDAFARLLGPVEEIMGNTQYEGVVDEEEVLLSDGQSSENIPPPFHDESKKMTGSQKSCPSSSDASKWLTLARGC</sequence>
<dbReference type="VEuPathDB" id="FungiDB:M747DRAFT_351049"/>
<feature type="region of interest" description="Disordered" evidence="1">
    <location>
        <begin position="57"/>
        <end position="80"/>
    </location>
</feature>
<feature type="compositionally biased region" description="Polar residues" evidence="1">
    <location>
        <begin position="394"/>
        <end position="407"/>
    </location>
</feature>
<reference evidence="3 4" key="1">
    <citation type="submission" date="2018-07" db="EMBL/GenBank/DDBJ databases">
        <title>Section-level genome sequencing of Aspergillus section Nigri to investigate inter- and intra-species variation.</title>
        <authorList>
            <consortium name="DOE Joint Genome Institute"/>
            <person name="Vesth T.C."/>
            <person name="Nybo J.L."/>
            <person name="Theobald S."/>
            <person name="Frisvad J.C."/>
            <person name="Larsen T.O."/>
            <person name="Nielsen K.F."/>
            <person name="Hoof J.B."/>
            <person name="Brandl J."/>
            <person name="Salamov A."/>
            <person name="Riley R."/>
            <person name="Gladden J.M."/>
            <person name="Phatale P."/>
            <person name="Nielsen M.T."/>
            <person name="Lyhne E.K."/>
            <person name="Kogle M.E."/>
            <person name="Strasser K."/>
            <person name="McDonnell E."/>
            <person name="Barry K."/>
            <person name="Clum A."/>
            <person name="Chen C."/>
            <person name="Nolan M."/>
            <person name="Sandor L."/>
            <person name="Kuo A."/>
            <person name="Lipzen A."/>
            <person name="Hainaut M."/>
            <person name="Drula E."/>
            <person name="Tsang A."/>
            <person name="Magnuson J.K."/>
            <person name="Henrissat B."/>
            <person name="Wiebenga A."/>
            <person name="Simmons B.A."/>
            <person name="Makela M.R."/>
            <person name="De vries R.P."/>
            <person name="Grigoriev I.V."/>
            <person name="Mortensen U.H."/>
            <person name="Baker S.E."/>
            <person name="Andersen M.R."/>
        </authorList>
    </citation>
    <scope>NUCLEOTIDE SEQUENCE [LARGE SCALE GENOMIC DNA]</scope>
    <source>
        <strain evidence="3 4">ATCC 13496</strain>
    </source>
</reference>
<dbReference type="GO" id="GO:0005634">
    <property type="term" value="C:nucleus"/>
    <property type="evidence" value="ECO:0007669"/>
    <property type="project" value="TreeGrafter"/>
</dbReference>
<dbReference type="EMBL" id="KZ851914">
    <property type="protein sequence ID" value="RDH20556.1"/>
    <property type="molecule type" value="Genomic_DNA"/>
</dbReference>
<dbReference type="GO" id="GO:0004862">
    <property type="term" value="F:cAMP-dependent protein kinase inhibitor activity"/>
    <property type="evidence" value="ECO:0007669"/>
    <property type="project" value="TreeGrafter"/>
</dbReference>
<proteinExistence type="predicted"/>
<gene>
    <name evidence="3" type="ORF">M747DRAFT_351049</name>
</gene>
<dbReference type="PROSITE" id="PS00889">
    <property type="entry name" value="CNMP_BINDING_2"/>
    <property type="match status" value="1"/>
</dbReference>
<dbReference type="Proteomes" id="UP000253845">
    <property type="component" value="Unassembled WGS sequence"/>
</dbReference>
<feature type="domain" description="Cyclic nucleotide-binding" evidence="2">
    <location>
        <begin position="251"/>
        <end position="358"/>
    </location>
</feature>
<dbReference type="InterPro" id="IPR000595">
    <property type="entry name" value="cNMP-bd_dom"/>
</dbReference>
<dbReference type="PROSITE" id="PS00888">
    <property type="entry name" value="CNMP_BINDING_1"/>
    <property type="match status" value="2"/>
</dbReference>
<dbReference type="GO" id="GO:0034236">
    <property type="term" value="F:protein kinase A catalytic subunit binding"/>
    <property type="evidence" value="ECO:0007669"/>
    <property type="project" value="TreeGrafter"/>
</dbReference>
<evidence type="ECO:0000259" key="2">
    <source>
        <dbReference type="PROSITE" id="PS50042"/>
    </source>
</evidence>
<dbReference type="Gene3D" id="2.60.120.10">
    <property type="entry name" value="Jelly Rolls"/>
    <property type="match status" value="2"/>
</dbReference>
<dbReference type="PROSITE" id="PS50042">
    <property type="entry name" value="CNMP_BINDING_3"/>
    <property type="match status" value="2"/>
</dbReference>
<dbReference type="SUPFAM" id="SSF51206">
    <property type="entry name" value="cAMP-binding domain-like"/>
    <property type="match status" value="2"/>
</dbReference>
<dbReference type="SMART" id="SM00100">
    <property type="entry name" value="cNMP"/>
    <property type="match status" value="2"/>
</dbReference>
<dbReference type="Pfam" id="PF00027">
    <property type="entry name" value="cNMP_binding"/>
    <property type="match status" value="2"/>
</dbReference>
<dbReference type="GO" id="GO:0005829">
    <property type="term" value="C:cytosol"/>
    <property type="evidence" value="ECO:0007669"/>
    <property type="project" value="TreeGrafter"/>
</dbReference>
<evidence type="ECO:0000256" key="1">
    <source>
        <dbReference type="SAM" id="MobiDB-lite"/>
    </source>
</evidence>
<feature type="region of interest" description="Disordered" evidence="1">
    <location>
        <begin position="374"/>
        <end position="408"/>
    </location>
</feature>
<dbReference type="InterPro" id="IPR018490">
    <property type="entry name" value="cNMP-bd_dom_sf"/>
</dbReference>
<dbReference type="InterPro" id="IPR050503">
    <property type="entry name" value="cAMP-dep_PK_reg_su-like"/>
</dbReference>
<dbReference type="PANTHER" id="PTHR11635:SF152">
    <property type="entry name" value="CAMP-DEPENDENT PROTEIN KINASE TYPE I REGULATORY SUBUNIT-RELATED"/>
    <property type="match status" value="1"/>
</dbReference>
<protein>
    <submittedName>
        <fullName evidence="3">Camp-dependent protein kinase regulatory subunit</fullName>
    </submittedName>
</protein>
<feature type="domain" description="Cyclic nucleotide-binding" evidence="2">
    <location>
        <begin position="119"/>
        <end position="248"/>
    </location>
</feature>
<evidence type="ECO:0000313" key="3">
    <source>
        <dbReference type="EMBL" id="RDH20556.1"/>
    </source>
</evidence>
<accession>A0A370BYJ7</accession>
<dbReference type="PRINTS" id="PR00103">
    <property type="entry name" value="CAMPKINASE"/>
</dbReference>